<dbReference type="SUPFAM" id="SSF46955">
    <property type="entry name" value="Putative DNA-binding domain"/>
    <property type="match status" value="1"/>
</dbReference>
<dbReference type="EMBL" id="BSNJ01000001">
    <property type="protein sequence ID" value="GLQ19498.1"/>
    <property type="molecule type" value="Genomic_DNA"/>
</dbReference>
<evidence type="ECO:0000259" key="1">
    <source>
        <dbReference type="Pfam" id="PF12728"/>
    </source>
</evidence>
<name>A0ABQ5UWF7_9PROT</name>
<comment type="caution">
    <text evidence="2">The sequence shown here is derived from an EMBL/GenBank/DDBJ whole genome shotgun (WGS) entry which is preliminary data.</text>
</comment>
<keyword evidence="3" id="KW-1185">Reference proteome</keyword>
<proteinExistence type="predicted"/>
<dbReference type="Pfam" id="PF12728">
    <property type="entry name" value="HTH_17"/>
    <property type="match status" value="1"/>
</dbReference>
<gene>
    <name evidence="2" type="ORF">GCM10007854_04530</name>
</gene>
<reference evidence="2" key="2">
    <citation type="submission" date="2023-01" db="EMBL/GenBank/DDBJ databases">
        <title>Draft genome sequence of Algimonas porphyrae strain NBRC 108216.</title>
        <authorList>
            <person name="Sun Q."/>
            <person name="Mori K."/>
        </authorList>
    </citation>
    <scope>NUCLEOTIDE SEQUENCE</scope>
    <source>
        <strain evidence="2">NBRC 108216</strain>
    </source>
</reference>
<protein>
    <recommendedName>
        <fullName evidence="1">Helix-turn-helix domain-containing protein</fullName>
    </recommendedName>
</protein>
<dbReference type="InterPro" id="IPR041657">
    <property type="entry name" value="HTH_17"/>
</dbReference>
<sequence length="74" mass="8523">MTNIQPSPYLTPEEAGAYLRLEPQTLNNMRWKGLGPNYRKHGGKVLYHRDELDAWSKSRDAGDHRVIETSRDNA</sequence>
<dbReference type="Proteomes" id="UP001161390">
    <property type="component" value="Unassembled WGS sequence"/>
</dbReference>
<evidence type="ECO:0000313" key="3">
    <source>
        <dbReference type="Proteomes" id="UP001161390"/>
    </source>
</evidence>
<reference evidence="2" key="1">
    <citation type="journal article" date="2014" name="Int. J. Syst. Evol. Microbiol.">
        <title>Complete genome of a new Firmicutes species belonging to the dominant human colonic microbiota ('Ruminococcus bicirculans') reveals two chromosomes and a selective capacity to utilize plant glucans.</title>
        <authorList>
            <consortium name="NISC Comparative Sequencing Program"/>
            <person name="Wegmann U."/>
            <person name="Louis P."/>
            <person name="Goesmann A."/>
            <person name="Henrissat B."/>
            <person name="Duncan S.H."/>
            <person name="Flint H.J."/>
        </authorList>
    </citation>
    <scope>NUCLEOTIDE SEQUENCE</scope>
    <source>
        <strain evidence="2">NBRC 108216</strain>
    </source>
</reference>
<feature type="domain" description="Helix-turn-helix" evidence="1">
    <location>
        <begin position="9"/>
        <end position="56"/>
    </location>
</feature>
<organism evidence="2 3">
    <name type="scientific">Algimonas porphyrae</name>
    <dbReference type="NCBI Taxonomy" id="1128113"/>
    <lineage>
        <taxon>Bacteria</taxon>
        <taxon>Pseudomonadati</taxon>
        <taxon>Pseudomonadota</taxon>
        <taxon>Alphaproteobacteria</taxon>
        <taxon>Maricaulales</taxon>
        <taxon>Robiginitomaculaceae</taxon>
        <taxon>Algimonas</taxon>
    </lineage>
</organism>
<dbReference type="RefSeq" id="WP_284369247.1">
    <property type="nucleotide sequence ID" value="NZ_BSNJ01000001.1"/>
</dbReference>
<dbReference type="InterPro" id="IPR009061">
    <property type="entry name" value="DNA-bd_dom_put_sf"/>
</dbReference>
<evidence type="ECO:0000313" key="2">
    <source>
        <dbReference type="EMBL" id="GLQ19498.1"/>
    </source>
</evidence>
<accession>A0ABQ5UWF7</accession>